<evidence type="ECO:0000313" key="2">
    <source>
        <dbReference type="EMBL" id="ABV98145.1"/>
    </source>
</evidence>
<dbReference type="KEGG" id="saq:Sare_2287"/>
<dbReference type="EMBL" id="CP000850">
    <property type="protein sequence ID" value="ABV98145.1"/>
    <property type="molecule type" value="Genomic_DNA"/>
</dbReference>
<dbReference type="AlphaFoldDB" id="A8M1I4"/>
<sequence length="108" mass="12765">MDDNHRDRWWQKCIANKANTVRYDVFGRPCRKRIGPYASPDDREKASRLAWWPSRTPQTRRDRYARYERLLAGWTTRHRPDLARLLTGFTSPISSDLPCSDPQSTNET</sequence>
<dbReference type="HOGENOM" id="CLU_2195043_0_0_11"/>
<evidence type="ECO:0000256" key="1">
    <source>
        <dbReference type="SAM" id="MobiDB-lite"/>
    </source>
</evidence>
<reference evidence="2" key="1">
    <citation type="submission" date="2007-10" db="EMBL/GenBank/DDBJ databases">
        <title>Complete sequence of Salinispora arenicola CNS-205.</title>
        <authorList>
            <consortium name="US DOE Joint Genome Institute"/>
            <person name="Copeland A."/>
            <person name="Lucas S."/>
            <person name="Lapidus A."/>
            <person name="Barry K."/>
            <person name="Glavina del Rio T."/>
            <person name="Dalin E."/>
            <person name="Tice H."/>
            <person name="Pitluck S."/>
            <person name="Foster B."/>
            <person name="Schmutz J."/>
            <person name="Larimer F."/>
            <person name="Land M."/>
            <person name="Hauser L."/>
            <person name="Kyrpides N."/>
            <person name="Ivanova N."/>
            <person name="Jensen P.R."/>
            <person name="Moore B.S."/>
            <person name="Penn K."/>
            <person name="Jenkins C."/>
            <person name="Udwary D."/>
            <person name="Xiang L."/>
            <person name="Gontang E."/>
            <person name="Richardson P."/>
        </authorList>
    </citation>
    <scope>NUCLEOTIDE SEQUENCE [LARGE SCALE GENOMIC DNA]</scope>
    <source>
        <strain evidence="2">CNS-205</strain>
    </source>
</reference>
<accession>A8M1I4</accession>
<name>A8M1I4_SALAI</name>
<protein>
    <submittedName>
        <fullName evidence="2">Uncharacterized protein</fullName>
    </submittedName>
</protein>
<organism evidence="2">
    <name type="scientific">Salinispora arenicola (strain CNS-205)</name>
    <dbReference type="NCBI Taxonomy" id="391037"/>
    <lineage>
        <taxon>Bacteria</taxon>
        <taxon>Bacillati</taxon>
        <taxon>Actinomycetota</taxon>
        <taxon>Actinomycetes</taxon>
        <taxon>Micromonosporales</taxon>
        <taxon>Micromonosporaceae</taxon>
        <taxon>Salinispora</taxon>
    </lineage>
</organism>
<feature type="region of interest" description="Disordered" evidence="1">
    <location>
        <begin position="89"/>
        <end position="108"/>
    </location>
</feature>
<proteinExistence type="predicted"/>
<gene>
    <name evidence="2" type="ordered locus">Sare_2287</name>
</gene>